<dbReference type="Pfam" id="PF00248">
    <property type="entry name" value="Aldo_ket_red"/>
    <property type="match status" value="1"/>
</dbReference>
<dbReference type="CDD" id="cd19075">
    <property type="entry name" value="AKR_AKR7A1-5"/>
    <property type="match status" value="1"/>
</dbReference>
<dbReference type="PANTHER" id="PTHR10039">
    <property type="entry name" value="AMELOGENIN"/>
    <property type="match status" value="1"/>
</dbReference>
<proteinExistence type="predicted"/>
<dbReference type="SUPFAM" id="SSF51430">
    <property type="entry name" value="NAD(P)-linked oxidoreductase"/>
    <property type="match status" value="1"/>
</dbReference>
<reference evidence="6 7" key="1">
    <citation type="journal article" date="2024" name="J. Plant Pathol.">
        <title>Sequence and assembly of the genome of Seiridium unicorne, isolate CBS 538.82, causal agent of cypress canker disease.</title>
        <authorList>
            <person name="Scali E."/>
            <person name="Rocca G.D."/>
            <person name="Danti R."/>
            <person name="Garbelotto M."/>
            <person name="Barberini S."/>
            <person name="Baroncelli R."/>
            <person name="Emiliani G."/>
        </authorList>
    </citation>
    <scope>NUCLEOTIDE SEQUENCE [LARGE SCALE GENOMIC DNA]</scope>
    <source>
        <strain evidence="6 7">BM-138-508</strain>
    </source>
</reference>
<dbReference type="Gene3D" id="3.20.20.100">
    <property type="entry name" value="NADP-dependent oxidoreductase domain"/>
    <property type="match status" value="1"/>
</dbReference>
<name>A0ABR2UIY8_9PEZI</name>
<dbReference type="Pfam" id="PF24883">
    <property type="entry name" value="NPHP3_N"/>
    <property type="match status" value="1"/>
</dbReference>
<dbReference type="Gene3D" id="3.40.50.300">
    <property type="entry name" value="P-loop containing nucleotide triphosphate hydrolases"/>
    <property type="match status" value="1"/>
</dbReference>
<keyword evidence="2" id="KW-0560">Oxidoreductase</keyword>
<dbReference type="Proteomes" id="UP001408356">
    <property type="component" value="Unassembled WGS sequence"/>
</dbReference>
<feature type="domain" description="DUF7791" evidence="5">
    <location>
        <begin position="972"/>
        <end position="1102"/>
    </location>
</feature>
<evidence type="ECO:0000256" key="1">
    <source>
        <dbReference type="ARBA" id="ARBA00022737"/>
    </source>
</evidence>
<dbReference type="InterPro" id="IPR036812">
    <property type="entry name" value="NAD(P)_OxRdtase_dom_sf"/>
</dbReference>
<organism evidence="6 7">
    <name type="scientific">Seiridium unicorne</name>
    <dbReference type="NCBI Taxonomy" id="138068"/>
    <lineage>
        <taxon>Eukaryota</taxon>
        <taxon>Fungi</taxon>
        <taxon>Dikarya</taxon>
        <taxon>Ascomycota</taxon>
        <taxon>Pezizomycotina</taxon>
        <taxon>Sordariomycetes</taxon>
        <taxon>Xylariomycetidae</taxon>
        <taxon>Amphisphaeriales</taxon>
        <taxon>Sporocadaceae</taxon>
        <taxon>Seiridium</taxon>
    </lineage>
</organism>
<feature type="domain" description="Nephrocystin 3-like N-terminal" evidence="4">
    <location>
        <begin position="683"/>
        <end position="862"/>
    </location>
</feature>
<dbReference type="InterPro" id="IPR056693">
    <property type="entry name" value="DUF7791"/>
</dbReference>
<protein>
    <submittedName>
        <fullName evidence="6">NACHT domain-containing protein</fullName>
    </submittedName>
</protein>
<evidence type="ECO:0000313" key="7">
    <source>
        <dbReference type="Proteomes" id="UP001408356"/>
    </source>
</evidence>
<comment type="caution">
    <text evidence="6">The sequence shown here is derived from an EMBL/GenBank/DDBJ whole genome shotgun (WGS) entry which is preliminary data.</text>
</comment>
<evidence type="ECO:0000259" key="5">
    <source>
        <dbReference type="Pfam" id="PF25053"/>
    </source>
</evidence>
<accession>A0ABR2UIY8</accession>
<dbReference type="SUPFAM" id="SSF52540">
    <property type="entry name" value="P-loop containing nucleoside triphosphate hydrolases"/>
    <property type="match status" value="1"/>
</dbReference>
<evidence type="ECO:0000313" key="6">
    <source>
        <dbReference type="EMBL" id="KAK9414496.1"/>
    </source>
</evidence>
<dbReference type="InterPro" id="IPR056884">
    <property type="entry name" value="NPHP3-like_N"/>
</dbReference>
<evidence type="ECO:0000256" key="2">
    <source>
        <dbReference type="ARBA" id="ARBA00023002"/>
    </source>
</evidence>
<evidence type="ECO:0000259" key="3">
    <source>
        <dbReference type="Pfam" id="PF00248"/>
    </source>
</evidence>
<dbReference type="InterPro" id="IPR023210">
    <property type="entry name" value="NADP_OxRdtase_dom"/>
</dbReference>
<sequence length="1226" mass="138698">MPLIPTSTGKPRVILGLMTFGPSEKDGARITDISVYNSVLDKLQSRGYNEVDTARVYTGGNQEAFTREAKWKERGLKLATKVQYPSQDGDHVEEKVIKSVETSLKELGTDCIDILYIHAADRATPFEETLGALDKLHKAGKFVQLGLSNYTAFEVAEAVLIARQHGWVRPTIYQAMYNMITRGIDAELIPACRRYGLDVVVYNPIAGGLFSGKIKSKDIDPAQLEGRFSDNQPTGANYRSRYFKDSTFNALRTIEEAVSKHEGLTLIETALRWTVHHSGLKIKDGNDGVIIGISSLQQLDGNLDNLEKGPLPDDVVEAIDKAWLISKAEAPNYWHKDLVYKYDTVQALWVGHSWPGRGTAQGIYSLLFFLIWSHSSHDIFLFTLQINSSGIAAHLAGMAEAAAALSLAANILQMVEYGAGFVATAWKLWKSGSEGVIGLEVLSENLKNVSQQLQTDLSSPSTEPEETSGYGMFELAAECLKTTQEMLGTLDSLGLPTRGRKREAVKATFKLKWKMEDIRALQAKLEGFRSQLTLSLVASLRLYAMRSLENQDMIIQQLSRSRSDGDESKLRIDQKTNRHKGFGSTVVGYLAYRRDFSGSSELEKSLRDSLFGTVYDPHHLPPGNPDGYDSGLTEDRKVSLQRTYLSNLYYEGMHDRAVTVAEAHKKTFRWIYEPDETQDQPWDDFCTWLESEQQLYWITGKAGSGKSTLMKFVSQPYEDNSAGELHSERIRSKEHLRRWSGDQPLLVTSFYFWAAGSTTQTSKSGLFRTLLYQIVDRYPNVLPYISPKRWEALCLFNEDPKAFTEDELRETLLRATLHLSASTKLCLFVDGLDEFDGDHGDLIAFLKDLVDTPSVKVCVASRPWVVFEDALNNRPSLRLEDLTFNDIREYVMSRLGADSNFSLLMRREFHFADKLVDQIVRKARGVFLWVNLVVSSLLDGMKYGDRVTDLQRRLDSLPPDLENLYDRILDNLDPFYFEHATQYFRIMAACPTPPTALLFTYADEEDLTFALGPIETNPAYTEVELRVEAMQRRLNSRCKGLIEVGKKWPHFSIYHSQTVQYLHKTVKDYVERPDIQRRLLVGVKNSFDPHVRLCAANLALCKVYGRDHEAGNLNFAISCLRTGQTIWTETLSVIIGVFSGQSWDPDRKDTWLKIAQHMLDYGARTDRKTISSAMNRVADLYETMGLNPDAVEDILFQAFRGYKEKKDGPRFEPLSDFYVMGKKLPH</sequence>
<dbReference type="Pfam" id="PF25053">
    <property type="entry name" value="DUF7791"/>
    <property type="match status" value="1"/>
</dbReference>
<dbReference type="EMBL" id="JARVKF010000426">
    <property type="protein sequence ID" value="KAK9414496.1"/>
    <property type="molecule type" value="Genomic_DNA"/>
</dbReference>
<keyword evidence="7" id="KW-1185">Reference proteome</keyword>
<gene>
    <name evidence="6" type="ORF">SUNI508_11206</name>
</gene>
<evidence type="ECO:0000259" key="4">
    <source>
        <dbReference type="Pfam" id="PF24883"/>
    </source>
</evidence>
<keyword evidence="1" id="KW-0677">Repeat</keyword>
<feature type="domain" description="NADP-dependent oxidoreductase" evidence="3">
    <location>
        <begin position="13"/>
        <end position="323"/>
    </location>
</feature>
<dbReference type="InterPro" id="IPR027417">
    <property type="entry name" value="P-loop_NTPase"/>
</dbReference>
<dbReference type="PANTHER" id="PTHR10039:SF5">
    <property type="entry name" value="NACHT DOMAIN-CONTAINING PROTEIN"/>
    <property type="match status" value="1"/>
</dbReference>